<keyword evidence="5 7" id="KW-0472">Membrane</keyword>
<organism evidence="9">
    <name type="scientific">Capitella teleta</name>
    <name type="common">Polychaete worm</name>
    <dbReference type="NCBI Taxonomy" id="283909"/>
    <lineage>
        <taxon>Eukaryota</taxon>
        <taxon>Metazoa</taxon>
        <taxon>Spiralia</taxon>
        <taxon>Lophotrochozoa</taxon>
        <taxon>Annelida</taxon>
        <taxon>Polychaeta</taxon>
        <taxon>Sedentaria</taxon>
        <taxon>Scolecida</taxon>
        <taxon>Capitellidae</taxon>
        <taxon>Capitella</taxon>
    </lineage>
</organism>
<dbReference type="GO" id="GO:0004930">
    <property type="term" value="F:G protein-coupled receptor activity"/>
    <property type="evidence" value="ECO:0007669"/>
    <property type="project" value="UniProtKB-KW"/>
</dbReference>
<name>R7TTN5_CAPTE</name>
<keyword evidence="11" id="KW-1185">Reference proteome</keyword>
<dbReference type="EMBL" id="KB309304">
    <property type="protein sequence ID" value="ELT94801.1"/>
    <property type="molecule type" value="Genomic_DNA"/>
</dbReference>
<gene>
    <name evidence="9" type="ORF">CAPTEDRAFT_205992</name>
</gene>
<evidence type="ECO:0000313" key="11">
    <source>
        <dbReference type="Proteomes" id="UP000014760"/>
    </source>
</evidence>
<dbReference type="PANTHER" id="PTHR22750">
    <property type="entry name" value="G-PROTEIN COUPLED RECEPTOR"/>
    <property type="match status" value="1"/>
</dbReference>
<evidence type="ECO:0000256" key="1">
    <source>
        <dbReference type="ARBA" id="ARBA00004651"/>
    </source>
</evidence>
<dbReference type="Pfam" id="PF00001">
    <property type="entry name" value="7tm_1"/>
    <property type="match status" value="1"/>
</dbReference>
<dbReference type="OMA" id="DTYMFAN"/>
<dbReference type="PRINTS" id="PR00237">
    <property type="entry name" value="GPCRRHODOPSN"/>
</dbReference>
<dbReference type="STRING" id="283909.R7TTN5"/>
<dbReference type="InterPro" id="IPR017452">
    <property type="entry name" value="GPCR_Rhodpsn_7TM"/>
</dbReference>
<feature type="transmembrane region" description="Helical" evidence="7">
    <location>
        <begin position="85"/>
        <end position="110"/>
    </location>
</feature>
<feature type="transmembrane region" description="Helical" evidence="7">
    <location>
        <begin position="25"/>
        <end position="45"/>
    </location>
</feature>
<evidence type="ECO:0000256" key="4">
    <source>
        <dbReference type="ARBA" id="ARBA00022989"/>
    </source>
</evidence>
<keyword evidence="6" id="KW-0675">Receptor</keyword>
<proteinExistence type="inferred from homology"/>
<feature type="transmembrane region" description="Helical" evidence="7">
    <location>
        <begin position="170"/>
        <end position="189"/>
    </location>
</feature>
<keyword evidence="2" id="KW-1003">Cell membrane</keyword>
<dbReference type="PROSITE" id="PS00237">
    <property type="entry name" value="G_PROTEIN_RECEP_F1_1"/>
    <property type="match status" value="1"/>
</dbReference>
<comment type="subcellular location">
    <subcellularLocation>
        <location evidence="1">Cell membrane</location>
        <topology evidence="1">Multi-pass membrane protein</topology>
    </subcellularLocation>
</comment>
<feature type="domain" description="G-protein coupled receptors family 1 profile" evidence="8">
    <location>
        <begin position="36"/>
        <end position="203"/>
    </location>
</feature>
<evidence type="ECO:0000256" key="6">
    <source>
        <dbReference type="RuleBase" id="RU000688"/>
    </source>
</evidence>
<dbReference type="EnsemblMetazoa" id="CapteT205992">
    <property type="protein sequence ID" value="CapteP205992"/>
    <property type="gene ID" value="CapteG205992"/>
</dbReference>
<dbReference type="SUPFAM" id="SSF81321">
    <property type="entry name" value="Family A G protein-coupled receptor-like"/>
    <property type="match status" value="1"/>
</dbReference>
<dbReference type="InterPro" id="IPR000276">
    <property type="entry name" value="GPCR_Rhodpsn"/>
</dbReference>
<comment type="similarity">
    <text evidence="6">Belongs to the G-protein coupled receptor 1 family.</text>
</comment>
<keyword evidence="6" id="KW-0297">G-protein coupled receptor</keyword>
<sequence length="203" mass="22661">MEVWTTQPLIESDIPAKVRWIVDRVTITLCGVIIIGNAMIILAGIINRDLRRKTSILVASLALADLLVGISISITYSLIMQNERSILVMLFAMIFAHFSGNSAIVHLAIIAADRFISVFSPLRYAAIKTKLHVVMVIFCWSFGLIAGVLAQDVIIYPGFQGVKMINYLNFMTYFSICVLYGALYGYIGFTARKHRNNIRSQVP</sequence>
<reference evidence="11" key="1">
    <citation type="submission" date="2012-12" db="EMBL/GenBank/DDBJ databases">
        <authorList>
            <person name="Hellsten U."/>
            <person name="Grimwood J."/>
            <person name="Chapman J.A."/>
            <person name="Shapiro H."/>
            <person name="Aerts A."/>
            <person name="Otillar R.P."/>
            <person name="Terry A.Y."/>
            <person name="Boore J.L."/>
            <person name="Simakov O."/>
            <person name="Marletaz F."/>
            <person name="Cho S.-J."/>
            <person name="Edsinger-Gonzales E."/>
            <person name="Havlak P."/>
            <person name="Kuo D.-H."/>
            <person name="Larsson T."/>
            <person name="Lv J."/>
            <person name="Arendt D."/>
            <person name="Savage R."/>
            <person name="Osoegawa K."/>
            <person name="de Jong P."/>
            <person name="Lindberg D.R."/>
            <person name="Seaver E.C."/>
            <person name="Weisblat D.A."/>
            <person name="Putnam N.H."/>
            <person name="Grigoriev I.V."/>
            <person name="Rokhsar D.S."/>
        </authorList>
    </citation>
    <scope>NUCLEOTIDE SEQUENCE</scope>
    <source>
        <strain evidence="11">I ESC-2004</strain>
    </source>
</reference>
<dbReference type="PROSITE" id="PS50262">
    <property type="entry name" value="G_PROTEIN_RECEP_F1_2"/>
    <property type="match status" value="1"/>
</dbReference>
<protein>
    <recommendedName>
        <fullName evidence="8">G-protein coupled receptors family 1 profile domain-containing protein</fullName>
    </recommendedName>
</protein>
<reference evidence="10" key="3">
    <citation type="submission" date="2015-06" db="UniProtKB">
        <authorList>
            <consortium name="EnsemblMetazoa"/>
        </authorList>
    </citation>
    <scope>IDENTIFICATION</scope>
</reference>
<evidence type="ECO:0000313" key="9">
    <source>
        <dbReference type="EMBL" id="ELT94801.1"/>
    </source>
</evidence>
<evidence type="ECO:0000256" key="7">
    <source>
        <dbReference type="SAM" id="Phobius"/>
    </source>
</evidence>
<accession>R7TTN5</accession>
<dbReference type="OrthoDB" id="6144223at2759"/>
<keyword evidence="6" id="KW-0807">Transducer</keyword>
<feature type="non-terminal residue" evidence="9">
    <location>
        <position position="203"/>
    </location>
</feature>
<feature type="transmembrane region" description="Helical" evidence="7">
    <location>
        <begin position="57"/>
        <end position="79"/>
    </location>
</feature>
<dbReference type="AlphaFoldDB" id="R7TTN5"/>
<dbReference type="Proteomes" id="UP000014760">
    <property type="component" value="Unassembled WGS sequence"/>
</dbReference>
<evidence type="ECO:0000313" key="10">
    <source>
        <dbReference type="EnsemblMetazoa" id="CapteP205992"/>
    </source>
</evidence>
<reference evidence="9 11" key="2">
    <citation type="journal article" date="2013" name="Nature">
        <title>Insights into bilaterian evolution from three spiralian genomes.</title>
        <authorList>
            <person name="Simakov O."/>
            <person name="Marletaz F."/>
            <person name="Cho S.J."/>
            <person name="Edsinger-Gonzales E."/>
            <person name="Havlak P."/>
            <person name="Hellsten U."/>
            <person name="Kuo D.H."/>
            <person name="Larsson T."/>
            <person name="Lv J."/>
            <person name="Arendt D."/>
            <person name="Savage R."/>
            <person name="Osoegawa K."/>
            <person name="de Jong P."/>
            <person name="Grimwood J."/>
            <person name="Chapman J.A."/>
            <person name="Shapiro H."/>
            <person name="Aerts A."/>
            <person name="Otillar R.P."/>
            <person name="Terry A.Y."/>
            <person name="Boore J.L."/>
            <person name="Grigoriev I.V."/>
            <person name="Lindberg D.R."/>
            <person name="Seaver E.C."/>
            <person name="Weisblat D.A."/>
            <person name="Putnam N.H."/>
            <person name="Rokhsar D.S."/>
        </authorList>
    </citation>
    <scope>NUCLEOTIDE SEQUENCE</scope>
    <source>
        <strain evidence="9 11">I ESC-2004</strain>
    </source>
</reference>
<keyword evidence="3 6" id="KW-0812">Transmembrane</keyword>
<dbReference type="Gene3D" id="1.20.1070.10">
    <property type="entry name" value="Rhodopsin 7-helix transmembrane proteins"/>
    <property type="match status" value="1"/>
</dbReference>
<feature type="transmembrane region" description="Helical" evidence="7">
    <location>
        <begin position="131"/>
        <end position="150"/>
    </location>
</feature>
<evidence type="ECO:0000256" key="2">
    <source>
        <dbReference type="ARBA" id="ARBA00022475"/>
    </source>
</evidence>
<evidence type="ECO:0000259" key="8">
    <source>
        <dbReference type="PROSITE" id="PS50262"/>
    </source>
</evidence>
<dbReference type="EMBL" id="AMQN01028972">
    <property type="status" value="NOT_ANNOTATED_CDS"/>
    <property type="molecule type" value="Genomic_DNA"/>
</dbReference>
<evidence type="ECO:0000256" key="3">
    <source>
        <dbReference type="ARBA" id="ARBA00022692"/>
    </source>
</evidence>
<dbReference type="GO" id="GO:0005886">
    <property type="term" value="C:plasma membrane"/>
    <property type="evidence" value="ECO:0007669"/>
    <property type="project" value="UniProtKB-SubCell"/>
</dbReference>
<keyword evidence="4 7" id="KW-1133">Transmembrane helix</keyword>
<dbReference type="HOGENOM" id="CLU_1351869_0_0_1"/>
<evidence type="ECO:0000256" key="5">
    <source>
        <dbReference type="ARBA" id="ARBA00023136"/>
    </source>
</evidence>